<keyword evidence="3" id="KW-1185">Reference proteome</keyword>
<feature type="chain" id="PRO_5040494059" description="Coenzyme Q-binding protein COQ10 START domain-containing protein" evidence="1">
    <location>
        <begin position="21"/>
        <end position="215"/>
    </location>
</feature>
<dbReference type="SUPFAM" id="SSF55961">
    <property type="entry name" value="Bet v1-like"/>
    <property type="match status" value="1"/>
</dbReference>
<dbReference type="AlphaFoldDB" id="A0A9P4S802"/>
<dbReference type="OrthoDB" id="509124at2759"/>
<protein>
    <recommendedName>
        <fullName evidence="4">Coenzyme Q-binding protein COQ10 START domain-containing protein</fullName>
    </recommendedName>
</protein>
<dbReference type="EMBL" id="MU006102">
    <property type="protein sequence ID" value="KAF2836870.1"/>
    <property type="molecule type" value="Genomic_DNA"/>
</dbReference>
<reference evidence="2" key="1">
    <citation type="journal article" date="2020" name="Stud. Mycol.">
        <title>101 Dothideomycetes genomes: a test case for predicting lifestyles and emergence of pathogens.</title>
        <authorList>
            <person name="Haridas S."/>
            <person name="Albert R."/>
            <person name="Binder M."/>
            <person name="Bloem J."/>
            <person name="Labutti K."/>
            <person name="Salamov A."/>
            <person name="Andreopoulos B."/>
            <person name="Baker S."/>
            <person name="Barry K."/>
            <person name="Bills G."/>
            <person name="Bluhm B."/>
            <person name="Cannon C."/>
            <person name="Castanera R."/>
            <person name="Culley D."/>
            <person name="Daum C."/>
            <person name="Ezra D."/>
            <person name="Gonzalez J."/>
            <person name="Henrissat B."/>
            <person name="Kuo A."/>
            <person name="Liang C."/>
            <person name="Lipzen A."/>
            <person name="Lutzoni F."/>
            <person name="Magnuson J."/>
            <person name="Mondo S."/>
            <person name="Nolan M."/>
            <person name="Ohm R."/>
            <person name="Pangilinan J."/>
            <person name="Park H.-J."/>
            <person name="Ramirez L."/>
            <person name="Alfaro M."/>
            <person name="Sun H."/>
            <person name="Tritt A."/>
            <person name="Yoshinaga Y."/>
            <person name="Zwiers L.-H."/>
            <person name="Turgeon B."/>
            <person name="Goodwin S."/>
            <person name="Spatafora J."/>
            <person name="Crous P."/>
            <person name="Grigoriev I."/>
        </authorList>
    </citation>
    <scope>NUCLEOTIDE SEQUENCE</scope>
    <source>
        <strain evidence="2">CBS 101060</strain>
    </source>
</reference>
<evidence type="ECO:0008006" key="4">
    <source>
        <dbReference type="Google" id="ProtNLM"/>
    </source>
</evidence>
<evidence type="ECO:0000313" key="2">
    <source>
        <dbReference type="EMBL" id="KAF2836870.1"/>
    </source>
</evidence>
<gene>
    <name evidence="2" type="ORF">M501DRAFT_987129</name>
</gene>
<proteinExistence type="predicted"/>
<organism evidence="2 3">
    <name type="scientific">Patellaria atrata CBS 101060</name>
    <dbReference type="NCBI Taxonomy" id="1346257"/>
    <lineage>
        <taxon>Eukaryota</taxon>
        <taxon>Fungi</taxon>
        <taxon>Dikarya</taxon>
        <taxon>Ascomycota</taxon>
        <taxon>Pezizomycotina</taxon>
        <taxon>Dothideomycetes</taxon>
        <taxon>Dothideomycetes incertae sedis</taxon>
        <taxon>Patellariales</taxon>
        <taxon>Patellariaceae</taxon>
        <taxon>Patellaria</taxon>
    </lineage>
</organism>
<comment type="caution">
    <text evidence="2">The sequence shown here is derived from an EMBL/GenBank/DDBJ whole genome shotgun (WGS) entry which is preliminary data.</text>
</comment>
<evidence type="ECO:0000256" key="1">
    <source>
        <dbReference type="SAM" id="SignalP"/>
    </source>
</evidence>
<sequence>MRLPRSISGLLLLLSSLATSTPYTGPLTCLPSGTLMPTPSYPLTQTSNPIFTVCSTLSISPPQTQNCTHILTALQDFPRYPSWNSFARIDALSPPPLTVGSPILITSFGLFPAGLPSSTVELISFWSESWVARGRQDEGKMVYLTAWKLELPGVMKAEHASTVVDEGDGACRYMSWETYFGPGSVLVREGLGEGLEDGFESQGLELKAWVEGGNV</sequence>
<accession>A0A9P4S802</accession>
<evidence type="ECO:0000313" key="3">
    <source>
        <dbReference type="Proteomes" id="UP000799429"/>
    </source>
</evidence>
<keyword evidence="1" id="KW-0732">Signal</keyword>
<dbReference type="Proteomes" id="UP000799429">
    <property type="component" value="Unassembled WGS sequence"/>
</dbReference>
<feature type="signal peptide" evidence="1">
    <location>
        <begin position="1"/>
        <end position="20"/>
    </location>
</feature>
<name>A0A9P4S802_9PEZI</name>